<dbReference type="Gene3D" id="2.70.98.30">
    <property type="entry name" value="Golgi alpha-mannosidase II, domain 4"/>
    <property type="match status" value="1"/>
</dbReference>
<protein>
    <recommendedName>
        <fullName evidence="1">Glycosyl hydrolase family 81 N-terminal domain-containing protein</fullName>
    </recommendedName>
</protein>
<evidence type="ECO:0000313" key="3">
    <source>
        <dbReference type="Proteomes" id="UP000011116"/>
    </source>
</evidence>
<evidence type="ECO:0000259" key="1">
    <source>
        <dbReference type="Pfam" id="PF03639"/>
    </source>
</evidence>
<dbReference type="Gramene" id="HORVU.MOREX.r3.6HG0574430.1">
    <property type="protein sequence ID" value="HORVU.MOREX.r3.6HG0574430.1.CDS1"/>
    <property type="gene ID" value="HORVU.MOREX.r3.6HG0574430"/>
</dbReference>
<evidence type="ECO:0000313" key="2">
    <source>
        <dbReference type="EnsemblPlants" id="HORVU.MOREX.r3.6HG0574430.1.CDS1"/>
    </source>
</evidence>
<keyword evidence="3" id="KW-1185">Reference proteome</keyword>
<dbReference type="Pfam" id="PF03639">
    <property type="entry name" value="Glyco_hydro_81"/>
    <property type="match status" value="1"/>
</dbReference>
<accession>A0A8I6YIN4</accession>
<dbReference type="InterPro" id="IPR005200">
    <property type="entry name" value="Endo-beta-glucanase"/>
</dbReference>
<dbReference type="EnsemblPlants" id="HORVU.MOREX.r3.6HG0574430.1">
    <property type="protein sequence ID" value="HORVU.MOREX.r3.6HG0574430.1.CDS1"/>
    <property type="gene ID" value="HORVU.MOREX.r3.6HG0574430"/>
</dbReference>
<sequence>MVKLYSLSLPILPRRILAPLPTNCFFQNFTLKNGDQPEYIHPYSVRSAAAGLTVCYPSRSHSPSFDIQTFAADLTVSSPSDAAAAGQPHRVIAFDDLSITLDISPSLRAFLVHGCPFVTVTTAEAAGPVDVSVASVHAFLEAAPCDDVRTKWRLQMNSGQTFLLYASAPIGLQQASVTQLATPGFSSVIRIAYLPDPAMEAVLDQYSRCYPTAGEATLNKPFCIDYTWRKQGWGDLLMLANPLHLRLLSEDCSVRVLDDFKYRSIDGDLVGVVGDSWVLKTDPLSPTWHSTRGVNDDGVDEVVVALRKDVDSLASSPITTTSSYFYGKAIARAARLALIAEEVGCPEVIPRCIAS</sequence>
<feature type="domain" description="Glycosyl hydrolase family 81 N-terminal" evidence="1">
    <location>
        <begin position="18"/>
        <end position="287"/>
    </location>
</feature>
<organism evidence="2 3">
    <name type="scientific">Hordeum vulgare subsp. vulgare</name>
    <name type="common">Domesticated barley</name>
    <dbReference type="NCBI Taxonomy" id="112509"/>
    <lineage>
        <taxon>Eukaryota</taxon>
        <taxon>Viridiplantae</taxon>
        <taxon>Streptophyta</taxon>
        <taxon>Embryophyta</taxon>
        <taxon>Tracheophyta</taxon>
        <taxon>Spermatophyta</taxon>
        <taxon>Magnoliopsida</taxon>
        <taxon>Liliopsida</taxon>
        <taxon>Poales</taxon>
        <taxon>Poaceae</taxon>
        <taxon>BOP clade</taxon>
        <taxon>Pooideae</taxon>
        <taxon>Triticodae</taxon>
        <taxon>Triticeae</taxon>
        <taxon>Hordeinae</taxon>
        <taxon>Hordeum</taxon>
    </lineage>
</organism>
<dbReference type="PANTHER" id="PTHR31983">
    <property type="entry name" value="ENDO-1,3(4)-BETA-GLUCANASE 1"/>
    <property type="match status" value="1"/>
</dbReference>
<name>A0A8I6YIN4_HORVV</name>
<dbReference type="Proteomes" id="UP000011116">
    <property type="component" value="Chromosome 6H"/>
</dbReference>
<dbReference type="SMR" id="A0A8I6YIN4"/>
<dbReference type="GO" id="GO:0052861">
    <property type="term" value="F:endo-1,3(4)-beta-glucanase activity"/>
    <property type="evidence" value="ECO:0007669"/>
    <property type="project" value="InterPro"/>
</dbReference>
<proteinExistence type="predicted"/>
<dbReference type="PROSITE" id="PS52008">
    <property type="entry name" value="GH81"/>
    <property type="match status" value="1"/>
</dbReference>
<dbReference type="InterPro" id="IPR040451">
    <property type="entry name" value="GH81_N"/>
</dbReference>
<dbReference type="AlphaFoldDB" id="A0A8I6YIN4"/>
<reference evidence="2" key="2">
    <citation type="submission" date="2020-10" db="EMBL/GenBank/DDBJ databases">
        <authorList>
            <person name="Scholz U."/>
            <person name="Mascher M."/>
            <person name="Fiebig A."/>
        </authorList>
    </citation>
    <scope>NUCLEOTIDE SEQUENCE [LARGE SCALE GENOMIC DNA]</scope>
    <source>
        <strain evidence="2">cv. Morex</strain>
    </source>
</reference>
<reference evidence="2" key="3">
    <citation type="submission" date="2022-01" db="UniProtKB">
        <authorList>
            <consortium name="EnsemblPlants"/>
        </authorList>
    </citation>
    <scope>IDENTIFICATION</scope>
    <source>
        <strain evidence="2">subsp. vulgare</strain>
    </source>
</reference>
<reference evidence="3" key="1">
    <citation type="journal article" date="2012" name="Nature">
        <title>A physical, genetic and functional sequence assembly of the barley genome.</title>
        <authorList>
            <consortium name="The International Barley Genome Sequencing Consortium"/>
            <person name="Mayer K.F."/>
            <person name="Waugh R."/>
            <person name="Brown J.W."/>
            <person name="Schulman A."/>
            <person name="Langridge P."/>
            <person name="Platzer M."/>
            <person name="Fincher G.B."/>
            <person name="Muehlbauer G.J."/>
            <person name="Sato K."/>
            <person name="Close T.J."/>
            <person name="Wise R.P."/>
            <person name="Stein N."/>
        </authorList>
    </citation>
    <scope>NUCLEOTIDE SEQUENCE [LARGE SCALE GENOMIC DNA]</scope>
    <source>
        <strain evidence="3">cv. Morex</strain>
    </source>
</reference>
<dbReference type="PANTHER" id="PTHR31983:SF0">
    <property type="entry name" value="GLUCAN ENDO-1,3-BETA-D-GLUCOSIDASE 2"/>
    <property type="match status" value="1"/>
</dbReference>